<dbReference type="RefSeq" id="WP_129621234.1">
    <property type="nucleotide sequence ID" value="NZ_LR214972.1"/>
</dbReference>
<dbReference type="EC" id="7.-.-.-" evidence="8"/>
<dbReference type="InterPro" id="IPR027417">
    <property type="entry name" value="P-loop_NTPase"/>
</dbReference>
<dbReference type="SUPFAM" id="SSF52540">
    <property type="entry name" value="P-loop containing nucleoside triphosphate hydrolases"/>
    <property type="match status" value="1"/>
</dbReference>
<dbReference type="SMART" id="SM00382">
    <property type="entry name" value="AAA"/>
    <property type="match status" value="1"/>
</dbReference>
<dbReference type="PANTHER" id="PTHR43553">
    <property type="entry name" value="HEAVY METAL TRANSPORTER"/>
    <property type="match status" value="1"/>
</dbReference>
<dbReference type="Proteomes" id="UP000289952">
    <property type="component" value="Chromosome"/>
</dbReference>
<dbReference type="PROSITE" id="PS00211">
    <property type="entry name" value="ABC_TRANSPORTER_1"/>
    <property type="match status" value="1"/>
</dbReference>
<dbReference type="Pfam" id="PF00005">
    <property type="entry name" value="ABC_tran"/>
    <property type="match status" value="1"/>
</dbReference>
<sequence length="295" mass="33325">MQIKIQNLKQIFNKNSPWEFVALEDVSLEIKSGEYIGIIGSTGSGKTTLIEHFNALLKPTKGIISWEINKDNQIVNWSYGEKTSKFKFKELRKQIGIVFQFAEYQLFKNTIKEDIAFAPIAFGMPKEQAYKIAEQCLLEVGLGLEYLERSPFELSGGQKRRVAIAGVLAMNPDFLVFDEPTAGLDPQGTVEILDILSKLHANGKTIINVTHDLDKVLERTQRTIMLRKGKVVADGVTYDVLNDLKLLKDNYLEPPRLLEFIYQLRAKGIDVPKVKSLQELADYLNNSICGKKEVS</sequence>
<comment type="subunit">
    <text evidence="8">Forms a stable energy-coupling factor (ECF) transporter complex composed of 2 membrane-embedded substrate-binding proteins (S component), 2 ATP-binding proteins (A component) and 2 transmembrane proteins (T component).</text>
</comment>
<comment type="similarity">
    <text evidence="8">Belongs to the ABC transporter superfamily. Energy-coupling factor EcfA family.</text>
</comment>
<keyword evidence="10" id="KW-0378">Hydrolase</keyword>
<accession>A0A449ADI4</accession>
<dbReference type="InterPro" id="IPR015856">
    <property type="entry name" value="ABC_transpr_CbiO/EcfA_su"/>
</dbReference>
<dbReference type="GO" id="GO:0005524">
    <property type="term" value="F:ATP binding"/>
    <property type="evidence" value="ECO:0007669"/>
    <property type="project" value="UniProtKB-UniRule"/>
</dbReference>
<evidence type="ECO:0000256" key="4">
    <source>
        <dbReference type="ARBA" id="ARBA00022741"/>
    </source>
</evidence>
<dbReference type="AlphaFoldDB" id="A0A449ADI4"/>
<comment type="subcellular location">
    <subcellularLocation>
        <location evidence="1 8">Cell membrane</location>
        <topology evidence="1 8">Peripheral membrane protein</topology>
    </subcellularLocation>
</comment>
<gene>
    <name evidence="10" type="primary">ecfA2</name>
    <name evidence="10" type="ORF">NCTC10118_00263</name>
</gene>
<evidence type="ECO:0000256" key="8">
    <source>
        <dbReference type="RuleBase" id="RU365104"/>
    </source>
</evidence>
<organism evidence="10 11">
    <name type="scientific">Mycoplasmopsis bovirhinis</name>
    <dbReference type="NCBI Taxonomy" id="29553"/>
    <lineage>
        <taxon>Bacteria</taxon>
        <taxon>Bacillati</taxon>
        <taxon>Mycoplasmatota</taxon>
        <taxon>Mycoplasmoidales</taxon>
        <taxon>Metamycoplasmataceae</taxon>
        <taxon>Mycoplasmopsis</taxon>
    </lineage>
</organism>
<comment type="function">
    <text evidence="8">ATP-binding (A) component of a common energy-coupling factor (ECF) ABC-transporter complex.</text>
</comment>
<dbReference type="InterPro" id="IPR017871">
    <property type="entry name" value="ABC_transporter-like_CS"/>
</dbReference>
<evidence type="ECO:0000259" key="9">
    <source>
        <dbReference type="PROSITE" id="PS50893"/>
    </source>
</evidence>
<evidence type="ECO:0000256" key="1">
    <source>
        <dbReference type="ARBA" id="ARBA00004202"/>
    </source>
</evidence>
<dbReference type="PANTHER" id="PTHR43553:SF27">
    <property type="entry name" value="ENERGY-COUPLING FACTOR TRANSPORTER ATP-BINDING PROTEIN ECFA2"/>
    <property type="match status" value="1"/>
</dbReference>
<evidence type="ECO:0000256" key="2">
    <source>
        <dbReference type="ARBA" id="ARBA00022448"/>
    </source>
</evidence>
<dbReference type="InterPro" id="IPR030946">
    <property type="entry name" value="EcfA2"/>
</dbReference>
<dbReference type="GO" id="GO:0043190">
    <property type="term" value="C:ATP-binding cassette (ABC) transporter complex"/>
    <property type="evidence" value="ECO:0007669"/>
    <property type="project" value="TreeGrafter"/>
</dbReference>
<dbReference type="OrthoDB" id="9784332at2"/>
<keyword evidence="2 8" id="KW-0813">Transport</keyword>
<dbReference type="InterPro" id="IPR003593">
    <property type="entry name" value="AAA+_ATPase"/>
</dbReference>
<feature type="domain" description="ABC transporter" evidence="9">
    <location>
        <begin position="3"/>
        <end position="253"/>
    </location>
</feature>
<dbReference type="PROSITE" id="PS50893">
    <property type="entry name" value="ABC_TRANSPORTER_2"/>
    <property type="match status" value="1"/>
</dbReference>
<evidence type="ECO:0000256" key="5">
    <source>
        <dbReference type="ARBA" id="ARBA00022840"/>
    </source>
</evidence>
<dbReference type="FunFam" id="3.40.50.300:FF:000224">
    <property type="entry name" value="Energy-coupling factor transporter ATP-binding protein EcfA"/>
    <property type="match status" value="1"/>
</dbReference>
<evidence type="ECO:0000256" key="7">
    <source>
        <dbReference type="ARBA" id="ARBA00023136"/>
    </source>
</evidence>
<dbReference type="NCBIfam" id="TIGR04521">
    <property type="entry name" value="ECF_ATPase_2"/>
    <property type="match status" value="1"/>
</dbReference>
<dbReference type="Gene3D" id="3.40.50.300">
    <property type="entry name" value="P-loop containing nucleotide triphosphate hydrolases"/>
    <property type="match status" value="1"/>
</dbReference>
<keyword evidence="5 8" id="KW-0067">ATP-binding</keyword>
<dbReference type="GO" id="GO:0042626">
    <property type="term" value="F:ATPase-coupled transmembrane transporter activity"/>
    <property type="evidence" value="ECO:0007669"/>
    <property type="project" value="TreeGrafter"/>
</dbReference>
<evidence type="ECO:0000256" key="3">
    <source>
        <dbReference type="ARBA" id="ARBA00022475"/>
    </source>
</evidence>
<keyword evidence="3 8" id="KW-1003">Cell membrane</keyword>
<dbReference type="InterPro" id="IPR050095">
    <property type="entry name" value="ECF_ABC_transporter_ATP-bd"/>
</dbReference>
<keyword evidence="11" id="KW-1185">Reference proteome</keyword>
<dbReference type="CDD" id="cd03225">
    <property type="entry name" value="ABC_cobalt_CbiO_domain1"/>
    <property type="match status" value="1"/>
</dbReference>
<dbReference type="EMBL" id="LR214972">
    <property type="protein sequence ID" value="VEU63041.1"/>
    <property type="molecule type" value="Genomic_DNA"/>
</dbReference>
<dbReference type="GO" id="GO:0016887">
    <property type="term" value="F:ATP hydrolysis activity"/>
    <property type="evidence" value="ECO:0007669"/>
    <property type="project" value="InterPro"/>
</dbReference>
<dbReference type="InterPro" id="IPR003439">
    <property type="entry name" value="ABC_transporter-like_ATP-bd"/>
</dbReference>
<evidence type="ECO:0000313" key="10">
    <source>
        <dbReference type="EMBL" id="VEU63041.1"/>
    </source>
</evidence>
<protein>
    <recommendedName>
        <fullName evidence="8">Energy-coupling factor transporter ATP-binding protein EcfA2</fullName>
        <ecNumber evidence="8">7.-.-.-</ecNumber>
    </recommendedName>
</protein>
<evidence type="ECO:0000313" key="11">
    <source>
        <dbReference type="Proteomes" id="UP000289952"/>
    </source>
</evidence>
<keyword evidence="7 8" id="KW-0472">Membrane</keyword>
<reference evidence="10 11" key="1">
    <citation type="submission" date="2019-01" db="EMBL/GenBank/DDBJ databases">
        <authorList>
            <consortium name="Pathogen Informatics"/>
        </authorList>
    </citation>
    <scope>NUCLEOTIDE SEQUENCE [LARGE SCALE GENOMIC DNA]</scope>
    <source>
        <strain evidence="10 11">NCTC10118</strain>
    </source>
</reference>
<name>A0A449ADI4_9BACT</name>
<evidence type="ECO:0000256" key="6">
    <source>
        <dbReference type="ARBA" id="ARBA00022967"/>
    </source>
</evidence>
<proteinExistence type="inferred from homology"/>
<keyword evidence="4 8" id="KW-0547">Nucleotide-binding</keyword>
<keyword evidence="6" id="KW-1278">Translocase</keyword>